<feature type="transmembrane region" description="Helical" evidence="1">
    <location>
        <begin position="206"/>
        <end position="224"/>
    </location>
</feature>
<gene>
    <name evidence="3" type="ORF">ERS852540_01575</name>
</gene>
<sequence>MKKRTAITAVILTLIMTFMEMSALPAALFCNIKIEDIDPIYITLMLNFLLAFAICWVCRRFLMKDWQFGLQLKGVLSGLIKYGLPAVIATAAVTFAFCIGLMPFDNKPTIWRVVIEGIVYYIGVGIMEELYLRGLLQNIIAKWFGERKNAILYAILITSVLFGLGHIFGALGQPIATVIAKTVWATALGVYFGAVYAVSKNLWVPIILHLIINLCGIPFCFSTSNRYPTIALIACLVSYVLLAVYGIYILRKNNSGDNA</sequence>
<dbReference type="Pfam" id="PF02517">
    <property type="entry name" value="Rce1-like"/>
    <property type="match status" value="1"/>
</dbReference>
<proteinExistence type="predicted"/>
<accession>A0A174ZK44</accession>
<keyword evidence="3" id="KW-0645">Protease</keyword>
<evidence type="ECO:0000313" key="4">
    <source>
        <dbReference type="Proteomes" id="UP000095662"/>
    </source>
</evidence>
<name>A0A174ZK44_9FIRM</name>
<evidence type="ECO:0000259" key="2">
    <source>
        <dbReference type="Pfam" id="PF02517"/>
    </source>
</evidence>
<feature type="transmembrane region" description="Helical" evidence="1">
    <location>
        <begin position="40"/>
        <end position="58"/>
    </location>
</feature>
<feature type="transmembrane region" description="Helical" evidence="1">
    <location>
        <begin position="178"/>
        <end position="199"/>
    </location>
</feature>
<dbReference type="STRING" id="39492.ERS852540_01575"/>
<dbReference type="EMBL" id="CZBY01000012">
    <property type="protein sequence ID" value="CUQ87725.1"/>
    <property type="molecule type" value="Genomic_DNA"/>
</dbReference>
<keyword evidence="1" id="KW-1133">Transmembrane helix</keyword>
<dbReference type="PANTHER" id="PTHR43592:SF15">
    <property type="entry name" value="CAAX AMINO TERMINAL PROTEASE FAMILY PROTEIN"/>
    <property type="match status" value="1"/>
</dbReference>
<feature type="transmembrane region" description="Helical" evidence="1">
    <location>
        <begin position="151"/>
        <end position="172"/>
    </location>
</feature>
<evidence type="ECO:0000313" key="3">
    <source>
        <dbReference type="EMBL" id="CUQ87725.1"/>
    </source>
</evidence>
<feature type="transmembrane region" description="Helical" evidence="1">
    <location>
        <begin position="230"/>
        <end position="250"/>
    </location>
</feature>
<dbReference type="OrthoDB" id="9777755at2"/>
<feature type="transmembrane region" description="Helical" evidence="1">
    <location>
        <begin position="79"/>
        <end position="104"/>
    </location>
</feature>
<dbReference type="GO" id="GO:0006508">
    <property type="term" value="P:proteolysis"/>
    <property type="evidence" value="ECO:0007669"/>
    <property type="project" value="UniProtKB-KW"/>
</dbReference>
<feature type="transmembrane region" description="Helical" evidence="1">
    <location>
        <begin position="110"/>
        <end position="131"/>
    </location>
</feature>
<dbReference type="PANTHER" id="PTHR43592">
    <property type="entry name" value="CAAX AMINO TERMINAL PROTEASE"/>
    <property type="match status" value="1"/>
</dbReference>
<evidence type="ECO:0000256" key="1">
    <source>
        <dbReference type="SAM" id="Phobius"/>
    </source>
</evidence>
<keyword evidence="1" id="KW-0812">Transmembrane</keyword>
<dbReference type="AlphaFoldDB" id="A0A174ZK44"/>
<protein>
    <submittedName>
        <fullName evidence="3">CAAX amino terminal protease self-immunity</fullName>
    </submittedName>
</protein>
<organism evidence="3 4">
    <name type="scientific">[Eubacterium] siraeum</name>
    <dbReference type="NCBI Taxonomy" id="39492"/>
    <lineage>
        <taxon>Bacteria</taxon>
        <taxon>Bacillati</taxon>
        <taxon>Bacillota</taxon>
        <taxon>Clostridia</taxon>
        <taxon>Eubacteriales</taxon>
        <taxon>Oscillospiraceae</taxon>
        <taxon>Oscillospiraceae incertae sedis</taxon>
    </lineage>
</organism>
<dbReference type="GO" id="GO:0080120">
    <property type="term" value="P:CAAX-box protein maturation"/>
    <property type="evidence" value="ECO:0007669"/>
    <property type="project" value="UniProtKB-ARBA"/>
</dbReference>
<keyword evidence="3" id="KW-0378">Hydrolase</keyword>
<dbReference type="GO" id="GO:0004175">
    <property type="term" value="F:endopeptidase activity"/>
    <property type="evidence" value="ECO:0007669"/>
    <property type="project" value="UniProtKB-ARBA"/>
</dbReference>
<dbReference type="InterPro" id="IPR003675">
    <property type="entry name" value="Rce1/LyrA-like_dom"/>
</dbReference>
<keyword evidence="1" id="KW-0472">Membrane</keyword>
<feature type="domain" description="CAAX prenyl protease 2/Lysostaphin resistance protein A-like" evidence="2">
    <location>
        <begin position="113"/>
        <end position="214"/>
    </location>
</feature>
<reference evidence="3 4" key="1">
    <citation type="submission" date="2015-09" db="EMBL/GenBank/DDBJ databases">
        <authorList>
            <consortium name="Pathogen Informatics"/>
        </authorList>
    </citation>
    <scope>NUCLEOTIDE SEQUENCE [LARGE SCALE GENOMIC DNA]</scope>
    <source>
        <strain evidence="3 4">2789STDY5834928</strain>
    </source>
</reference>
<dbReference type="Proteomes" id="UP000095662">
    <property type="component" value="Unassembled WGS sequence"/>
</dbReference>